<proteinExistence type="predicted"/>
<comment type="caution">
    <text evidence="1">The sequence shown here is derived from an EMBL/GenBank/DDBJ whole genome shotgun (WGS) entry which is preliminary data.</text>
</comment>
<sequence length="63" mass="7014">MDHRGFPHVESLGQFVDLIQAHVAPFFVNSGRFLAFGYIDSTTWIAVFSSAVTMPNFMIASPH</sequence>
<gene>
    <name evidence="1" type="ORF">B1B09_01790</name>
</gene>
<dbReference type="AlphaFoldDB" id="A0A2B7IQG6"/>
<evidence type="ECO:0000313" key="2">
    <source>
        <dbReference type="Proteomes" id="UP000226191"/>
    </source>
</evidence>
<dbReference type="EMBL" id="MVCE01000001">
    <property type="protein sequence ID" value="PGF36387.1"/>
    <property type="molecule type" value="Genomic_DNA"/>
</dbReference>
<name>A0A2B7IQG6_CUTAC</name>
<dbReference type="GeneID" id="92856872"/>
<accession>A0A2B7IQG6</accession>
<protein>
    <submittedName>
        <fullName evidence="1">Uncharacterized protein</fullName>
    </submittedName>
</protein>
<dbReference type="RefSeq" id="WP_002515669.1">
    <property type="nucleotide sequence ID" value="NZ_AP019664.1"/>
</dbReference>
<evidence type="ECO:0000313" key="1">
    <source>
        <dbReference type="EMBL" id="PGF36387.1"/>
    </source>
</evidence>
<organism evidence="1 2">
    <name type="scientific">Cutibacterium acnes</name>
    <name type="common">Propionibacterium acnes</name>
    <dbReference type="NCBI Taxonomy" id="1747"/>
    <lineage>
        <taxon>Bacteria</taxon>
        <taxon>Bacillati</taxon>
        <taxon>Actinomycetota</taxon>
        <taxon>Actinomycetes</taxon>
        <taxon>Propionibacteriales</taxon>
        <taxon>Propionibacteriaceae</taxon>
        <taxon>Cutibacterium</taxon>
    </lineage>
</organism>
<reference evidence="1 2" key="1">
    <citation type="submission" date="2017-02" db="EMBL/GenBank/DDBJ databases">
        <title>Prevalence of linear plasmids in Cutibacterium acnes isolates obtained from cancerous prostatic tissue.</title>
        <authorList>
            <person name="Davidsson S."/>
            <person name="Bruggemann H."/>
        </authorList>
    </citation>
    <scope>NUCLEOTIDE SEQUENCE [LARGE SCALE GENOMIC DNA]</scope>
    <source>
        <strain evidence="1 2">11-78</strain>
    </source>
</reference>
<dbReference type="Proteomes" id="UP000226191">
    <property type="component" value="Unassembled WGS sequence"/>
</dbReference>